<accession>U1GXW9</accession>
<dbReference type="Gene3D" id="3.10.450.40">
    <property type="match status" value="2"/>
</dbReference>
<comment type="subunit">
    <text evidence="3">Homodimer.</text>
</comment>
<dbReference type="OrthoDB" id="5379943at2759"/>
<dbReference type="RefSeq" id="XP_007785645.1">
    <property type="nucleotide sequence ID" value="XM_007787455.1"/>
</dbReference>
<feature type="active site" description="Schiff-base intermediate with substrate; via topaquinone" evidence="9">
    <location>
        <position position="423"/>
    </location>
</feature>
<keyword evidence="15" id="KW-1185">Reference proteome</keyword>
<dbReference type="Gene3D" id="2.70.98.20">
    <property type="entry name" value="Copper amine oxidase, catalytic domain"/>
    <property type="match status" value="1"/>
</dbReference>
<dbReference type="SUPFAM" id="SSF54416">
    <property type="entry name" value="Amine oxidase N-terminal region"/>
    <property type="match status" value="2"/>
</dbReference>
<proteinExistence type="inferred from homology"/>
<dbReference type="GO" id="GO:0008131">
    <property type="term" value="F:primary methylamine oxidase activity"/>
    <property type="evidence" value="ECO:0007669"/>
    <property type="project" value="InterPro"/>
</dbReference>
<dbReference type="eggNOG" id="KOG1186">
    <property type="taxonomic scope" value="Eukaryota"/>
</dbReference>
<dbReference type="FunFam" id="2.70.98.20:FF:000001">
    <property type="entry name" value="Amine oxidase"/>
    <property type="match status" value="1"/>
</dbReference>
<feature type="compositionally biased region" description="Polar residues" evidence="12">
    <location>
        <begin position="698"/>
        <end position="707"/>
    </location>
</feature>
<dbReference type="PANTHER" id="PTHR10638:SF91">
    <property type="entry name" value="AMINE OXIDASE"/>
    <property type="match status" value="1"/>
</dbReference>
<dbReference type="GO" id="GO:0009308">
    <property type="term" value="P:amine metabolic process"/>
    <property type="evidence" value="ECO:0007669"/>
    <property type="project" value="UniProtKB-UniRule"/>
</dbReference>
<dbReference type="EC" id="1.4.3.-" evidence="11"/>
<evidence type="ECO:0000256" key="1">
    <source>
        <dbReference type="ARBA" id="ARBA00001935"/>
    </source>
</evidence>
<dbReference type="InterPro" id="IPR036460">
    <property type="entry name" value="Cu_amine_oxidase_C_sf"/>
</dbReference>
<keyword evidence="5 9" id="KW-0801">TPQ</keyword>
<protein>
    <recommendedName>
        <fullName evidence="11">Amine oxidase</fullName>
        <ecNumber evidence="11">1.4.3.-</ecNumber>
    </recommendedName>
</protein>
<keyword evidence="4 11" id="KW-0479">Metal-binding</keyword>
<comment type="PTM">
    <text evidence="10 11">Topaquinone (TPQ) is generated by copper-dependent autoxidation of a specific tyrosyl residue.</text>
</comment>
<dbReference type="HOGENOM" id="CLU_011500_3_1_1"/>
<dbReference type="InterPro" id="IPR049948">
    <property type="entry name" value="Cu_Am_ox_TPQ-bd"/>
</dbReference>
<dbReference type="PANTHER" id="PTHR10638">
    <property type="entry name" value="COPPER AMINE OXIDASE"/>
    <property type="match status" value="1"/>
</dbReference>
<evidence type="ECO:0000256" key="11">
    <source>
        <dbReference type="RuleBase" id="RU000672"/>
    </source>
</evidence>
<dbReference type="AlphaFoldDB" id="U1GXW9"/>
<dbReference type="InterPro" id="IPR000269">
    <property type="entry name" value="Cu_amine_oxidase"/>
</dbReference>
<comment type="cofactor">
    <cofactor evidence="11">
        <name>Cu cation</name>
        <dbReference type="ChEBI" id="CHEBI:23378"/>
    </cofactor>
    <text evidence="11">Contains 1 topaquinone per subunit.</text>
</comment>
<comment type="cofactor">
    <cofactor evidence="1">
        <name>Cu cation</name>
        <dbReference type="ChEBI" id="CHEBI:23378"/>
    </cofactor>
</comment>
<keyword evidence="8" id="KW-1015">Disulfide bond</keyword>
<gene>
    <name evidence="14" type="ORF">EPUS_06849</name>
</gene>
<dbReference type="GO" id="GO:0048038">
    <property type="term" value="F:quinone binding"/>
    <property type="evidence" value="ECO:0007669"/>
    <property type="project" value="InterPro"/>
</dbReference>
<dbReference type="InterPro" id="IPR016182">
    <property type="entry name" value="Cu_amine_oxidase_N-reg"/>
</dbReference>
<keyword evidence="6 11" id="KW-0560">Oxidoreductase</keyword>
<feature type="region of interest" description="Disordered" evidence="12">
    <location>
        <begin position="672"/>
        <end position="734"/>
    </location>
</feature>
<dbReference type="GeneID" id="19241739"/>
<feature type="compositionally biased region" description="Basic and acidic residues" evidence="12">
    <location>
        <begin position="682"/>
        <end position="692"/>
    </location>
</feature>
<evidence type="ECO:0000259" key="13">
    <source>
        <dbReference type="Pfam" id="PF01179"/>
    </source>
</evidence>
<evidence type="ECO:0000313" key="15">
    <source>
        <dbReference type="Proteomes" id="UP000019373"/>
    </source>
</evidence>
<dbReference type="GO" id="GO:0005507">
    <property type="term" value="F:copper ion binding"/>
    <property type="evidence" value="ECO:0007669"/>
    <property type="project" value="InterPro"/>
</dbReference>
<dbReference type="OMA" id="DSNVINW"/>
<feature type="domain" description="Copper amine oxidase catalytic" evidence="13">
    <location>
        <begin position="265"/>
        <end position="666"/>
    </location>
</feature>
<evidence type="ECO:0000256" key="9">
    <source>
        <dbReference type="PIRSR" id="PIRSR600269-50"/>
    </source>
</evidence>
<sequence>MAIRGLTEKLIGLSTASRSSRPHPLARLTSPEIDIARQVVTKARSGQLLLFRDIFAEEPAKADLVPFLEAEHSGQLTEETSRPPRLARVQYDKIGDDGSHAYTESVVDVTARQEVLHRVVEKDVQPSLTPAEFKRFQDACIASPMWKEAIEQFELPDGFAVCIDSWPYGGPDPEETIPRYTQGLCFARDTRKGEHSNHYGYPLPIIPVMDTHSSKLVRIDKLATGGTEDALEYNTHPKNVLDHCTSAEYVPELLSIDLRKDLKPLNVVQPEGPSFKVTDESLIEWQKWRFRLGFNPREGATLHDIHYDGRSIMYRLSLSEMTVPYGDPRPPFHRKHAFDFGDGGAGRAANNLSLGCDCLGVIKYFDAVVADTEGKPSVSKNVVCLHEQDAGIGWKHTNFRNNRAAVTRSRELVVQFVVTLANYEYVFAYRFDQAAGLTVETRATGIVSVVHIDKDKTSPWGNVVSPGTLAQNHQHLFALRLDPAINGHRNTVFKEETLPLPMSPSANPHGNGYRVVSEPITKSSFLDASPFTNLTIKLSNPHILNAISRKPISYKFIPSPSQLLLADPKSTQAARARFATHHVWITKYRDGELFAAGEFTNQSYSERGGVADAVARNDDVGDADVVVWNVFGLTHNPRVEDWPVMPIEKHELHIRPADFFEWNPALDVPGQRNEASVSVDGDGGKEDADCCKGEGGSVQESAETHWQGTRDVVPNGVVNGDRNGDGDGNGVNGH</sequence>
<feature type="active site" description="Proton acceptor" evidence="9">
    <location>
        <position position="339"/>
    </location>
</feature>
<dbReference type="InterPro" id="IPR015798">
    <property type="entry name" value="Cu_amine_oxidase_C"/>
</dbReference>
<evidence type="ECO:0000256" key="4">
    <source>
        <dbReference type="ARBA" id="ARBA00022723"/>
    </source>
</evidence>
<evidence type="ECO:0000256" key="5">
    <source>
        <dbReference type="ARBA" id="ARBA00022772"/>
    </source>
</evidence>
<dbReference type="PROSITE" id="PS01164">
    <property type="entry name" value="COPPER_AMINE_OXID_1"/>
    <property type="match status" value="1"/>
</dbReference>
<evidence type="ECO:0000256" key="10">
    <source>
        <dbReference type="PIRSR" id="PIRSR600269-51"/>
    </source>
</evidence>
<evidence type="ECO:0000256" key="3">
    <source>
        <dbReference type="ARBA" id="ARBA00011738"/>
    </source>
</evidence>
<evidence type="ECO:0000256" key="7">
    <source>
        <dbReference type="ARBA" id="ARBA00023008"/>
    </source>
</evidence>
<name>U1GXW9_ENDPU</name>
<dbReference type="Pfam" id="PF01179">
    <property type="entry name" value="Cu_amine_oxid"/>
    <property type="match status" value="1"/>
</dbReference>
<evidence type="ECO:0000256" key="2">
    <source>
        <dbReference type="ARBA" id="ARBA00007983"/>
    </source>
</evidence>
<dbReference type="Proteomes" id="UP000019373">
    <property type="component" value="Unassembled WGS sequence"/>
</dbReference>
<reference evidence="15" key="1">
    <citation type="journal article" date="2014" name="BMC Genomics">
        <title>Genome characteristics reveal the impact of lichenization on lichen-forming fungus Endocarpon pusillum Hedwig (Verrucariales, Ascomycota).</title>
        <authorList>
            <person name="Wang Y.-Y."/>
            <person name="Liu B."/>
            <person name="Zhang X.-Y."/>
            <person name="Zhou Q.-M."/>
            <person name="Zhang T."/>
            <person name="Li H."/>
            <person name="Yu Y.-F."/>
            <person name="Zhang X.-L."/>
            <person name="Hao X.-Y."/>
            <person name="Wang M."/>
            <person name="Wang L."/>
            <person name="Wei J.-C."/>
        </authorList>
    </citation>
    <scope>NUCLEOTIDE SEQUENCE [LARGE SCALE GENOMIC DNA]</scope>
    <source>
        <strain evidence="15">Z07020 / HMAS-L-300199</strain>
    </source>
</reference>
<evidence type="ECO:0000313" key="14">
    <source>
        <dbReference type="EMBL" id="ERF76981.1"/>
    </source>
</evidence>
<evidence type="ECO:0000256" key="6">
    <source>
        <dbReference type="ARBA" id="ARBA00023002"/>
    </source>
</evidence>
<comment type="similarity">
    <text evidence="2 11">Belongs to the copper/topaquinone oxidase family.</text>
</comment>
<dbReference type="SUPFAM" id="SSF49998">
    <property type="entry name" value="Amine oxidase catalytic domain"/>
    <property type="match status" value="1"/>
</dbReference>
<dbReference type="EMBL" id="KE720677">
    <property type="protein sequence ID" value="ERF76981.1"/>
    <property type="molecule type" value="Genomic_DNA"/>
</dbReference>
<evidence type="ECO:0000256" key="12">
    <source>
        <dbReference type="SAM" id="MobiDB-lite"/>
    </source>
</evidence>
<keyword evidence="7 11" id="KW-0186">Copper</keyword>
<evidence type="ECO:0000256" key="8">
    <source>
        <dbReference type="ARBA" id="ARBA00023157"/>
    </source>
</evidence>
<feature type="compositionally biased region" description="Low complexity" evidence="12">
    <location>
        <begin position="711"/>
        <end position="721"/>
    </location>
</feature>
<feature type="modified residue" description="2',4',5'-topaquinone" evidence="10">
    <location>
        <position position="423"/>
    </location>
</feature>
<organism evidence="14 15">
    <name type="scientific">Endocarpon pusillum (strain Z07020 / HMAS-L-300199)</name>
    <name type="common">Lichen-forming fungus</name>
    <dbReference type="NCBI Taxonomy" id="1263415"/>
    <lineage>
        <taxon>Eukaryota</taxon>
        <taxon>Fungi</taxon>
        <taxon>Dikarya</taxon>
        <taxon>Ascomycota</taxon>
        <taxon>Pezizomycotina</taxon>
        <taxon>Eurotiomycetes</taxon>
        <taxon>Chaetothyriomycetidae</taxon>
        <taxon>Verrucariales</taxon>
        <taxon>Verrucariaceae</taxon>
        <taxon>Endocarpon</taxon>
    </lineage>
</organism>